<dbReference type="Proteomes" id="UP001153620">
    <property type="component" value="Chromosome 1"/>
</dbReference>
<dbReference type="InterPro" id="IPR018114">
    <property type="entry name" value="TRYPSIN_HIS"/>
</dbReference>
<evidence type="ECO:0000259" key="10">
    <source>
        <dbReference type="PROSITE" id="PS50240"/>
    </source>
</evidence>
<dbReference type="GO" id="GO:0006508">
    <property type="term" value="P:proteolysis"/>
    <property type="evidence" value="ECO:0007669"/>
    <property type="project" value="UniProtKB-KW"/>
</dbReference>
<comment type="subcellular location">
    <subcellularLocation>
        <location evidence="1">Secreted</location>
        <location evidence="1">Extracellular space</location>
    </subcellularLocation>
</comment>
<evidence type="ECO:0000256" key="3">
    <source>
        <dbReference type="ARBA" id="ARBA00022757"/>
    </source>
</evidence>
<evidence type="ECO:0000256" key="9">
    <source>
        <dbReference type="SAM" id="SignalP"/>
    </source>
</evidence>
<keyword evidence="9" id="KW-0732">Signal</keyword>
<evidence type="ECO:0000313" key="11">
    <source>
        <dbReference type="EMBL" id="CAG9798925.1"/>
    </source>
</evidence>
<dbReference type="InterPro" id="IPR043504">
    <property type="entry name" value="Peptidase_S1_PA_chymotrypsin"/>
</dbReference>
<comment type="similarity">
    <text evidence="7">Belongs to the peptidase S1 family. CLIP subfamily.</text>
</comment>
<evidence type="ECO:0000256" key="1">
    <source>
        <dbReference type="ARBA" id="ARBA00004239"/>
    </source>
</evidence>
<feature type="domain" description="Peptidase S1" evidence="10">
    <location>
        <begin position="36"/>
        <end position="283"/>
    </location>
</feature>
<dbReference type="InterPro" id="IPR050430">
    <property type="entry name" value="Peptidase_S1"/>
</dbReference>
<feature type="signal peptide" evidence="9">
    <location>
        <begin position="1"/>
        <end position="16"/>
    </location>
</feature>
<protein>
    <recommendedName>
        <fullName evidence="10">Peptidase S1 domain-containing protein</fullName>
    </recommendedName>
</protein>
<dbReference type="InterPro" id="IPR001314">
    <property type="entry name" value="Peptidase_S1A"/>
</dbReference>
<dbReference type="PANTHER" id="PTHR24276">
    <property type="entry name" value="POLYSERASE-RELATED"/>
    <property type="match status" value="1"/>
</dbReference>
<dbReference type="SMART" id="SM00020">
    <property type="entry name" value="Tryp_SPc"/>
    <property type="match status" value="1"/>
</dbReference>
<evidence type="ECO:0000256" key="8">
    <source>
        <dbReference type="RuleBase" id="RU363034"/>
    </source>
</evidence>
<accession>A0A9N9WMV2</accession>
<dbReference type="PROSITE" id="PS00135">
    <property type="entry name" value="TRYPSIN_SER"/>
    <property type="match status" value="1"/>
</dbReference>
<gene>
    <name evidence="11" type="ORF">CHIRRI_LOCUS1900</name>
</gene>
<dbReference type="InterPro" id="IPR001254">
    <property type="entry name" value="Trypsin_dom"/>
</dbReference>
<evidence type="ECO:0000313" key="12">
    <source>
        <dbReference type="Proteomes" id="UP001153620"/>
    </source>
</evidence>
<name>A0A9N9WMV2_9DIPT</name>
<dbReference type="PRINTS" id="PR00722">
    <property type="entry name" value="CHYMOTRYPSIN"/>
</dbReference>
<dbReference type="CDD" id="cd00190">
    <property type="entry name" value="Tryp_SPc"/>
    <property type="match status" value="1"/>
</dbReference>
<dbReference type="Gene3D" id="2.40.10.10">
    <property type="entry name" value="Trypsin-like serine proteases"/>
    <property type="match status" value="1"/>
</dbReference>
<dbReference type="GO" id="GO:0005576">
    <property type="term" value="C:extracellular region"/>
    <property type="evidence" value="ECO:0007669"/>
    <property type="project" value="UniProtKB-SubCell"/>
</dbReference>
<dbReference type="InterPro" id="IPR033116">
    <property type="entry name" value="TRYPSIN_SER"/>
</dbReference>
<keyword evidence="3" id="KW-0222">Digestion</keyword>
<keyword evidence="12" id="KW-1185">Reference proteome</keyword>
<reference evidence="11" key="2">
    <citation type="submission" date="2022-10" db="EMBL/GenBank/DDBJ databases">
        <authorList>
            <consortium name="ENA_rothamsted_submissions"/>
            <consortium name="culmorum"/>
            <person name="King R."/>
        </authorList>
    </citation>
    <scope>NUCLEOTIDE SEQUENCE</scope>
</reference>
<dbReference type="GO" id="GO:0007586">
    <property type="term" value="P:digestion"/>
    <property type="evidence" value="ECO:0007669"/>
    <property type="project" value="UniProtKB-KW"/>
</dbReference>
<evidence type="ECO:0000256" key="4">
    <source>
        <dbReference type="ARBA" id="ARBA00022801"/>
    </source>
</evidence>
<evidence type="ECO:0000256" key="7">
    <source>
        <dbReference type="ARBA" id="ARBA00024195"/>
    </source>
</evidence>
<dbReference type="Pfam" id="PF00089">
    <property type="entry name" value="Trypsin"/>
    <property type="match status" value="1"/>
</dbReference>
<dbReference type="InterPro" id="IPR009003">
    <property type="entry name" value="Peptidase_S1_PA"/>
</dbReference>
<dbReference type="AlphaFoldDB" id="A0A9N9WMV2"/>
<keyword evidence="6" id="KW-1015">Disulfide bond</keyword>
<evidence type="ECO:0000256" key="6">
    <source>
        <dbReference type="ARBA" id="ARBA00023157"/>
    </source>
</evidence>
<dbReference type="OrthoDB" id="6755574at2759"/>
<keyword evidence="5 8" id="KW-0720">Serine protease</keyword>
<dbReference type="EMBL" id="OU895877">
    <property type="protein sequence ID" value="CAG9798925.1"/>
    <property type="molecule type" value="Genomic_DNA"/>
</dbReference>
<dbReference type="SUPFAM" id="SSF50494">
    <property type="entry name" value="Trypsin-like serine proteases"/>
    <property type="match status" value="1"/>
</dbReference>
<dbReference type="PROSITE" id="PS50240">
    <property type="entry name" value="TRYPSIN_DOM"/>
    <property type="match status" value="1"/>
</dbReference>
<dbReference type="PANTHER" id="PTHR24276:SF98">
    <property type="entry name" value="FI18310P1-RELATED"/>
    <property type="match status" value="1"/>
</dbReference>
<proteinExistence type="inferred from homology"/>
<organism evidence="11 12">
    <name type="scientific">Chironomus riparius</name>
    <dbReference type="NCBI Taxonomy" id="315576"/>
    <lineage>
        <taxon>Eukaryota</taxon>
        <taxon>Metazoa</taxon>
        <taxon>Ecdysozoa</taxon>
        <taxon>Arthropoda</taxon>
        <taxon>Hexapoda</taxon>
        <taxon>Insecta</taxon>
        <taxon>Pterygota</taxon>
        <taxon>Neoptera</taxon>
        <taxon>Endopterygota</taxon>
        <taxon>Diptera</taxon>
        <taxon>Nematocera</taxon>
        <taxon>Chironomoidea</taxon>
        <taxon>Chironomidae</taxon>
        <taxon>Chironominae</taxon>
        <taxon>Chironomus</taxon>
    </lineage>
</organism>
<dbReference type="FunFam" id="2.40.10.10:FF:000036">
    <property type="entry name" value="Trypsin beta"/>
    <property type="match status" value="1"/>
</dbReference>
<dbReference type="PROSITE" id="PS00134">
    <property type="entry name" value="TRYPSIN_HIS"/>
    <property type="match status" value="1"/>
</dbReference>
<sequence length="284" mass="30904">MLKLFLISLLLLHVKCDFMGLFSSKKDADNSGNGRVVGGAKSENRVPYQISLQMQKKEGNSNPGFLGGMMQILGGGGGGGNFSHFCGGSVLNENHIVTAAHCIKGFNTSRMAVFAGTNDLREEDKGQRIMIDSCEIHPDYVELNTSDIAVCRLKESFSMGDNITPIEMGTEHIEGGEECLLTGWGYTSRMVIGRRIPNELQEAKFYTITNEECNQMYSTTPTELCTKSKGLEGACNGDSGGPLVCKNKLAGVVSYGLMICGTNQPDVYTRVSEFTDWVQQMSSM</sequence>
<evidence type="ECO:0000256" key="2">
    <source>
        <dbReference type="ARBA" id="ARBA00022670"/>
    </source>
</evidence>
<reference evidence="11" key="1">
    <citation type="submission" date="2022-01" db="EMBL/GenBank/DDBJ databases">
        <authorList>
            <person name="King R."/>
        </authorList>
    </citation>
    <scope>NUCLEOTIDE SEQUENCE</scope>
</reference>
<feature type="chain" id="PRO_5040513135" description="Peptidase S1 domain-containing protein" evidence="9">
    <location>
        <begin position="17"/>
        <end position="284"/>
    </location>
</feature>
<evidence type="ECO:0000256" key="5">
    <source>
        <dbReference type="ARBA" id="ARBA00022825"/>
    </source>
</evidence>
<keyword evidence="4 8" id="KW-0378">Hydrolase</keyword>
<keyword evidence="2 8" id="KW-0645">Protease</keyword>
<dbReference type="GO" id="GO:0004252">
    <property type="term" value="F:serine-type endopeptidase activity"/>
    <property type="evidence" value="ECO:0007669"/>
    <property type="project" value="InterPro"/>
</dbReference>